<feature type="compositionally biased region" description="Basic residues" evidence="1">
    <location>
        <begin position="255"/>
        <end position="267"/>
    </location>
</feature>
<organism evidence="2 3">
    <name type="scientific">Trypanosoma theileri</name>
    <dbReference type="NCBI Taxonomy" id="67003"/>
    <lineage>
        <taxon>Eukaryota</taxon>
        <taxon>Discoba</taxon>
        <taxon>Euglenozoa</taxon>
        <taxon>Kinetoplastea</taxon>
        <taxon>Metakinetoplastina</taxon>
        <taxon>Trypanosomatida</taxon>
        <taxon>Trypanosomatidae</taxon>
        <taxon>Trypanosoma</taxon>
    </lineage>
</organism>
<dbReference type="GO" id="GO:0016973">
    <property type="term" value="P:poly(A)+ mRNA export from nucleus"/>
    <property type="evidence" value="ECO:0007669"/>
    <property type="project" value="TreeGrafter"/>
</dbReference>
<comment type="caution">
    <text evidence="2">The sequence shown here is derived from an EMBL/GenBank/DDBJ whole genome shotgun (WGS) entry which is preliminary data.</text>
</comment>
<feature type="region of interest" description="Disordered" evidence="1">
    <location>
        <begin position="162"/>
        <end position="205"/>
    </location>
</feature>
<dbReference type="GO" id="GO:0006368">
    <property type="term" value="P:transcription elongation by RNA polymerase II"/>
    <property type="evidence" value="ECO:0007669"/>
    <property type="project" value="TreeGrafter"/>
</dbReference>
<sequence>MSVFTSLPQVPPTAVPTVPVAFPTTFNSGAGGGVFSTSTDGSQQQSNPPPSSAFSSHKMPAVFASTSPNNSTPPAVFLRNSMMSMPNSVVGSTTPIKPVPITTGTNTNNSNTSISNTANSSFGTPPVFTVSSPFGISNPAPLTTPVSPFTASSIPAALLTTTTTTTTTPTGNNKNNNNNININNDEKKKKSNNNNNRITGNNSHTNVMATAPSVLAGSAFQQNLHNREISPAAVSPIPASHTAHNNNNESLWNHSSHHQHHQHHHFARSSPPAFPRDSHSAVMFNPMSIAAKRGRGGGVLSGRGAGRGESIFTRAAVLPNSIHTSPSATPQATKHRHHQYQQQQQQPSNQHQQQQQQQQSSNQEQYKQGVSDTKGQLLSTRVFIAFMNKILDENETRREEAADILETAFFGVVGSHGSAEFPIALQQLLSAWRILKDSRSQSLSKGEHWVALFALGCHLNFVSSTIRSAEREQQQQSSSQQISDGSQRSIVLNHKWSVLSNSCTYANLLCDICLQLCTNQSESHMPYGVLPLILRRARNTFELANDEGVFSVQTNMKTILLKLHRHVRVPVIQQEPQSIVERQRVASFAYVLSEMLLHSCAPPDSNMFIQSFHQYCGDMVEIRCTLYHHNAHNLLQEPLTDVAIEQAMELLARAYVILPDTATENKRLLFVKMTACGLALGKIPPVSEQDLFNLTELDDLIVAVQSSNMRLFNAVMDKNSEFYVRCGIHNVLQVVGKRISLLMVVRYYMNSFSSRLPVQDMLDYYQMPLTLQEGCNVWLLPLLVEKRINGVMESGVLVLSSANPFDEYNHEMLKAFAAKNASVG</sequence>
<evidence type="ECO:0000313" key="3">
    <source>
        <dbReference type="Proteomes" id="UP000192257"/>
    </source>
</evidence>
<proteinExistence type="predicted"/>
<reference evidence="2 3" key="1">
    <citation type="submission" date="2017-03" db="EMBL/GenBank/DDBJ databases">
        <title>An alternative strategy for trypanosome survival in the mammalian bloodstream revealed through genome and transcriptome analysis of the ubiquitous bovine parasite Trypanosoma (Megatrypanum) theileri.</title>
        <authorList>
            <person name="Kelly S."/>
            <person name="Ivens A."/>
            <person name="Mott A."/>
            <person name="O'Neill E."/>
            <person name="Emms D."/>
            <person name="Macleod O."/>
            <person name="Voorheis P."/>
            <person name="Matthews J."/>
            <person name="Matthews K."/>
            <person name="Carrington M."/>
        </authorList>
    </citation>
    <scope>NUCLEOTIDE SEQUENCE [LARGE SCALE GENOMIC DNA]</scope>
    <source>
        <strain evidence="2">Edinburgh</strain>
    </source>
</reference>
<evidence type="ECO:0000256" key="1">
    <source>
        <dbReference type="SAM" id="MobiDB-lite"/>
    </source>
</evidence>
<dbReference type="GO" id="GO:0000973">
    <property type="term" value="P:post-transcriptional tethering of RNA polymerase II gene DNA at nuclear periphery"/>
    <property type="evidence" value="ECO:0007669"/>
    <property type="project" value="TreeGrafter"/>
</dbReference>
<feature type="region of interest" description="Disordered" evidence="1">
    <location>
        <begin position="94"/>
        <end position="121"/>
    </location>
</feature>
<dbReference type="OrthoDB" id="10252687at2759"/>
<feature type="region of interest" description="Disordered" evidence="1">
    <location>
        <begin position="236"/>
        <end position="280"/>
    </location>
</feature>
<dbReference type="RefSeq" id="XP_028882749.1">
    <property type="nucleotide sequence ID" value="XM_029025766.1"/>
</dbReference>
<dbReference type="InterPro" id="IPR045114">
    <property type="entry name" value="Csn12-like"/>
</dbReference>
<feature type="compositionally biased region" description="Low complexity" evidence="1">
    <location>
        <begin position="192"/>
        <end position="205"/>
    </location>
</feature>
<dbReference type="GeneID" id="39985546"/>
<dbReference type="GO" id="GO:0070390">
    <property type="term" value="C:transcription export complex 2"/>
    <property type="evidence" value="ECO:0007669"/>
    <property type="project" value="TreeGrafter"/>
</dbReference>
<dbReference type="PANTHER" id="PTHR12732:SF3">
    <property type="entry name" value="PCI DOMAIN-CONTAINING PROTEIN"/>
    <property type="match status" value="1"/>
</dbReference>
<feature type="compositionally biased region" description="Low complexity" evidence="1">
    <location>
        <begin position="42"/>
        <end position="56"/>
    </location>
</feature>
<dbReference type="EMBL" id="NBCO01000015">
    <property type="protein sequence ID" value="ORC88683.1"/>
    <property type="molecule type" value="Genomic_DNA"/>
</dbReference>
<dbReference type="Proteomes" id="UP000192257">
    <property type="component" value="Unassembled WGS sequence"/>
</dbReference>
<feature type="region of interest" description="Disordered" evidence="1">
    <location>
        <begin position="317"/>
        <end position="372"/>
    </location>
</feature>
<name>A0A1X0NW25_9TRYP</name>
<dbReference type="STRING" id="67003.A0A1X0NW25"/>
<gene>
    <name evidence="2" type="ORF">TM35_000151140</name>
</gene>
<feature type="compositionally biased region" description="Polar residues" evidence="1">
    <location>
        <begin position="242"/>
        <end position="253"/>
    </location>
</feature>
<dbReference type="GO" id="GO:0003723">
    <property type="term" value="F:RNA binding"/>
    <property type="evidence" value="ECO:0007669"/>
    <property type="project" value="InterPro"/>
</dbReference>
<dbReference type="AlphaFoldDB" id="A0A1X0NW25"/>
<feature type="compositionally biased region" description="Low complexity" evidence="1">
    <location>
        <begin position="340"/>
        <end position="368"/>
    </location>
</feature>
<feature type="region of interest" description="Disordered" evidence="1">
    <location>
        <begin position="32"/>
        <end position="57"/>
    </location>
</feature>
<dbReference type="GO" id="GO:0003690">
    <property type="term" value="F:double-stranded DNA binding"/>
    <property type="evidence" value="ECO:0007669"/>
    <property type="project" value="InterPro"/>
</dbReference>
<dbReference type="PANTHER" id="PTHR12732">
    <property type="entry name" value="UNCHARACTERIZED PROTEASOME COMPONENT REGION PCI-CONTAINING"/>
    <property type="match status" value="1"/>
</dbReference>
<feature type="compositionally biased region" description="Polar residues" evidence="1">
    <location>
        <begin position="321"/>
        <end position="332"/>
    </location>
</feature>
<evidence type="ECO:0000313" key="2">
    <source>
        <dbReference type="EMBL" id="ORC88683.1"/>
    </source>
</evidence>
<feature type="compositionally biased region" description="Low complexity" evidence="1">
    <location>
        <begin position="102"/>
        <end position="121"/>
    </location>
</feature>
<dbReference type="VEuPathDB" id="TriTrypDB:TM35_000151140"/>
<feature type="compositionally biased region" description="Low complexity" evidence="1">
    <location>
        <begin position="162"/>
        <end position="183"/>
    </location>
</feature>
<keyword evidence="3" id="KW-1185">Reference proteome</keyword>
<accession>A0A1X0NW25</accession>
<protein>
    <submittedName>
        <fullName evidence="2">Uncharacterized protein</fullName>
    </submittedName>
</protein>